<dbReference type="EMBL" id="CP034412">
    <property type="protein sequence ID" value="QCY46088.1"/>
    <property type="molecule type" value="Genomic_DNA"/>
</dbReference>
<dbReference type="InterPro" id="IPR051783">
    <property type="entry name" value="NAD(P)-dependent_oxidoreduct"/>
</dbReference>
<evidence type="ECO:0000313" key="3">
    <source>
        <dbReference type="Proteomes" id="UP000307000"/>
    </source>
</evidence>
<name>A0A5B7WPV7_9MICC</name>
<dbReference type="InterPro" id="IPR036291">
    <property type="entry name" value="NAD(P)-bd_dom_sf"/>
</dbReference>
<protein>
    <recommendedName>
        <fullName evidence="1">NAD(P)-binding domain-containing protein</fullName>
    </recommendedName>
</protein>
<dbReference type="RefSeq" id="WP_175419288.1">
    <property type="nucleotide sequence ID" value="NZ_CP034412.1"/>
</dbReference>
<dbReference type="Gene3D" id="3.40.50.720">
    <property type="entry name" value="NAD(P)-binding Rossmann-like Domain"/>
    <property type="match status" value="1"/>
</dbReference>
<dbReference type="AlphaFoldDB" id="A0A5B7WPV7"/>
<dbReference type="Pfam" id="PF13460">
    <property type="entry name" value="NAD_binding_10"/>
    <property type="match status" value="1"/>
</dbReference>
<feature type="domain" description="NAD(P)-binding" evidence="1">
    <location>
        <begin position="9"/>
        <end position="198"/>
    </location>
</feature>
<sequence length="282" mass="31145">MKVLLISCGDVGTEAGFRFQARGAHVTAWRRNPQKLPPTFHGQQVDVASGQLPPIDPDTEVVLFTPVPASRDAAGYEHSYLQAARHLVTALQQQAPALRRLFYISSTAVNAGNDGQWVTEQHPKEPRRETAKVLARTEDYLLDSALPVTILRASGIYGPGRTRLIDSLREGKARLPRSSQWTNRVHRDDLAKAVVHLAHFGSDIDELYLATDNEPAQLAEVYEHLAGLLGTTLPPASEEAPGSGADRRLSNARLRATGWEPTFPNYREGYRAILRGSGRRHH</sequence>
<evidence type="ECO:0000313" key="2">
    <source>
        <dbReference type="EMBL" id="QCY46088.1"/>
    </source>
</evidence>
<reference evidence="2 3" key="1">
    <citation type="submission" date="2018-12" db="EMBL/GenBank/DDBJ databases">
        <title>Complete Genome Sequence of Glutamicibacter creatinolyticus strain LGCM259,isolated from an abscess of a 12-year-old mare in Italy.</title>
        <authorList>
            <person name="Santos R.G."/>
            <person name="Silva A.L."/>
            <person name="Seyffert N."/>
            <person name="Castro T.L.P."/>
            <person name="Attili A.R."/>
            <person name="Rifici C."/>
            <person name="Mazzullo G."/>
            <person name="Brenig B."/>
            <person name="Venanzi F."/>
            <person name="Azevedo V."/>
        </authorList>
    </citation>
    <scope>NUCLEOTIDE SEQUENCE [LARGE SCALE GENOMIC DNA]</scope>
    <source>
        <strain evidence="2 3">LGCM 259</strain>
    </source>
</reference>
<dbReference type="GO" id="GO:0004029">
    <property type="term" value="F:aldehyde dehydrogenase (NAD+) activity"/>
    <property type="evidence" value="ECO:0007669"/>
    <property type="project" value="TreeGrafter"/>
</dbReference>
<proteinExistence type="predicted"/>
<organism evidence="2 3">
    <name type="scientific">Glutamicibacter creatinolyticus</name>
    <dbReference type="NCBI Taxonomy" id="162496"/>
    <lineage>
        <taxon>Bacteria</taxon>
        <taxon>Bacillati</taxon>
        <taxon>Actinomycetota</taxon>
        <taxon>Actinomycetes</taxon>
        <taxon>Micrococcales</taxon>
        <taxon>Micrococcaceae</taxon>
        <taxon>Glutamicibacter</taxon>
    </lineage>
</organism>
<dbReference type="InterPro" id="IPR016040">
    <property type="entry name" value="NAD(P)-bd_dom"/>
</dbReference>
<dbReference type="KEGG" id="gcr:GcLGCM259_0306"/>
<accession>A0A5B7WPV7</accession>
<gene>
    <name evidence="2" type="ORF">GcLGCM259_0306</name>
</gene>
<dbReference type="Proteomes" id="UP000307000">
    <property type="component" value="Chromosome"/>
</dbReference>
<keyword evidence="3" id="KW-1185">Reference proteome</keyword>
<dbReference type="PANTHER" id="PTHR48079">
    <property type="entry name" value="PROTEIN YEEZ"/>
    <property type="match status" value="1"/>
</dbReference>
<evidence type="ECO:0000259" key="1">
    <source>
        <dbReference type="Pfam" id="PF13460"/>
    </source>
</evidence>
<dbReference type="PANTHER" id="PTHR48079:SF6">
    <property type="entry name" value="NAD(P)-BINDING DOMAIN-CONTAINING PROTEIN-RELATED"/>
    <property type="match status" value="1"/>
</dbReference>
<dbReference type="SUPFAM" id="SSF51735">
    <property type="entry name" value="NAD(P)-binding Rossmann-fold domains"/>
    <property type="match status" value="1"/>
</dbReference>
<dbReference type="GO" id="GO:0005737">
    <property type="term" value="C:cytoplasm"/>
    <property type="evidence" value="ECO:0007669"/>
    <property type="project" value="TreeGrafter"/>
</dbReference>